<proteinExistence type="predicted"/>
<reference evidence="2 3" key="1">
    <citation type="submission" date="2015-03" db="EMBL/GenBank/DDBJ databases">
        <title>Draft Genome Sequence of Burkholderia andropogonis type strain ICMP2807, isolated from Sorghum bicolor.</title>
        <authorList>
            <person name="Lopes-Santos L."/>
            <person name="Castro D.B."/>
            <person name="Ottoboni L.M."/>
            <person name="Park D."/>
            <person name="Weirc B.S."/>
            <person name="Destefano S.A."/>
        </authorList>
    </citation>
    <scope>NUCLEOTIDE SEQUENCE [LARGE SCALE GENOMIC DNA]</scope>
    <source>
        <strain evidence="2 3">ICMP2807</strain>
    </source>
</reference>
<dbReference type="CDD" id="cd00093">
    <property type="entry name" value="HTH_XRE"/>
    <property type="match status" value="1"/>
</dbReference>
<dbReference type="SUPFAM" id="SSF47413">
    <property type="entry name" value="lambda repressor-like DNA-binding domains"/>
    <property type="match status" value="1"/>
</dbReference>
<dbReference type="RefSeq" id="WP_024905232.1">
    <property type="nucleotide sequence ID" value="NZ_CADFGU010000003.1"/>
</dbReference>
<comment type="caution">
    <text evidence="2">The sequence shown here is derived from an EMBL/GenBank/DDBJ whole genome shotgun (WGS) entry which is preliminary data.</text>
</comment>
<organism evidence="2 3">
    <name type="scientific">Robbsia andropogonis</name>
    <dbReference type="NCBI Taxonomy" id="28092"/>
    <lineage>
        <taxon>Bacteria</taxon>
        <taxon>Pseudomonadati</taxon>
        <taxon>Pseudomonadota</taxon>
        <taxon>Betaproteobacteria</taxon>
        <taxon>Burkholderiales</taxon>
        <taxon>Burkholderiaceae</taxon>
        <taxon>Robbsia</taxon>
    </lineage>
</organism>
<dbReference type="Pfam" id="PF01381">
    <property type="entry name" value="HTH_3"/>
    <property type="match status" value="1"/>
</dbReference>
<evidence type="ECO:0000313" key="2">
    <source>
        <dbReference type="EMBL" id="KKB63392.1"/>
    </source>
</evidence>
<dbReference type="OrthoDB" id="6897133at2"/>
<dbReference type="GO" id="GO:0003677">
    <property type="term" value="F:DNA binding"/>
    <property type="evidence" value="ECO:0007669"/>
    <property type="project" value="InterPro"/>
</dbReference>
<dbReference type="STRING" id="28092.WM40_11620"/>
<keyword evidence="3" id="KW-1185">Reference proteome</keyword>
<dbReference type="EMBL" id="LAQU01000010">
    <property type="protein sequence ID" value="KKB63392.1"/>
    <property type="molecule type" value="Genomic_DNA"/>
</dbReference>
<dbReference type="PROSITE" id="PS50943">
    <property type="entry name" value="HTH_CROC1"/>
    <property type="match status" value="1"/>
</dbReference>
<evidence type="ECO:0000313" key="3">
    <source>
        <dbReference type="Proteomes" id="UP000033618"/>
    </source>
</evidence>
<feature type="domain" description="HTH cro/C1-type" evidence="1">
    <location>
        <begin position="17"/>
        <end position="72"/>
    </location>
</feature>
<dbReference type="Proteomes" id="UP000033618">
    <property type="component" value="Unassembled WGS sequence"/>
</dbReference>
<protein>
    <recommendedName>
        <fullName evidence="1">HTH cro/C1-type domain-containing protein</fullName>
    </recommendedName>
</protein>
<sequence>MAYIPTSVLPAQFGECFRKERKALALTQEQLAQKVGLARQTISQIEKGENVGLHTILAALSGLRKGLRIDTARINYDEIGQLDDA</sequence>
<evidence type="ECO:0000259" key="1">
    <source>
        <dbReference type="PROSITE" id="PS50943"/>
    </source>
</evidence>
<gene>
    <name evidence="2" type="ORF">WM40_11620</name>
</gene>
<dbReference type="Gene3D" id="1.10.260.40">
    <property type="entry name" value="lambda repressor-like DNA-binding domains"/>
    <property type="match status" value="1"/>
</dbReference>
<name>A0A0F5K1G4_9BURK</name>
<dbReference type="AlphaFoldDB" id="A0A0F5K1G4"/>
<accession>A0A0F5K1G4</accession>
<dbReference type="SMART" id="SM00530">
    <property type="entry name" value="HTH_XRE"/>
    <property type="match status" value="1"/>
</dbReference>
<dbReference type="PATRIC" id="fig|28092.6.peg.2724"/>
<dbReference type="InterPro" id="IPR001387">
    <property type="entry name" value="Cro/C1-type_HTH"/>
</dbReference>
<dbReference type="InterPro" id="IPR010982">
    <property type="entry name" value="Lambda_DNA-bd_dom_sf"/>
</dbReference>